<dbReference type="AlphaFoldDB" id="A0A9P8CFI5"/>
<dbReference type="InterPro" id="IPR048380">
    <property type="entry name" value="Rad26-like_N"/>
</dbReference>
<comment type="caution">
    <text evidence="6">The sequence shown here is derived from an EMBL/GenBank/DDBJ whole genome shotgun (WGS) entry which is preliminary data.</text>
</comment>
<evidence type="ECO:0000313" key="6">
    <source>
        <dbReference type="EMBL" id="KAG9243376.1"/>
    </source>
</evidence>
<feature type="domain" description="Rad26-like C-terminal" evidence="4">
    <location>
        <begin position="680"/>
        <end position="744"/>
    </location>
</feature>
<evidence type="ECO:0000259" key="5">
    <source>
        <dbReference type="Pfam" id="PF21048"/>
    </source>
</evidence>
<dbReference type="Proteomes" id="UP000887226">
    <property type="component" value="Unassembled WGS sequence"/>
</dbReference>
<dbReference type="InterPro" id="IPR022093">
    <property type="entry name" value="Rad26-like_helical"/>
</dbReference>
<feature type="domain" description="Rad26-like N-terminal" evidence="5">
    <location>
        <begin position="365"/>
        <end position="413"/>
    </location>
</feature>
<name>A0A9P8CFI5_9HELO</name>
<protein>
    <submittedName>
        <fullName evidence="6">DNA repair protein-like protein Rad26</fullName>
    </submittedName>
</protein>
<dbReference type="Pfam" id="PF21046">
    <property type="entry name" value="Rad26-like_C"/>
    <property type="match status" value="1"/>
</dbReference>
<keyword evidence="1" id="KW-0175">Coiled coil</keyword>
<evidence type="ECO:0000259" key="3">
    <source>
        <dbReference type="Pfam" id="PF12331"/>
    </source>
</evidence>
<sequence>MSQASVMSPYADGENNFSDDDLDLLQLDDLAELENNAIQFTQVALALTQAAAYPVQPPSRAPAPSSDYGDDFDDEDLDDAVVIDESRSTPAIVPNLAQHISRPTSRSVYAPVSQQGQSQYGSNTSLNNRPRPNIPLFQPSIQTGALPIPQRLSSRHSQASQSDTASYYPTDLIRELEELREKTKLLENKLFAKSGEVSIVRSKQEKELKEHEREVNAIRKINEDRFAKQKKELEAARMTANNAATERDFIRQDLAESARVGKLRAVGRKESNTTPKKKKSNPLRDGFDDDEIEIVSPSKVSPLKFRSRLGTPSRASKRKRKSDDSPAAGLDVQVEEAPEALETKVSNLDESIISTLDTHDDRFDFLGIMLDHRQSKDHVRTIEALGNYRLPSSVGESLAAAVLGAIPSLGSKKPVADLPIQFCEILISLWSRCFDEKYLKPLYLFVDWVSFALELKTTLIAPHIIDNLLPLLQTTVDKVVIPRFYRKPLEDYDALAQVIDVGSYLTVLHMAALGCVPNAEHITRFWRQIRLDFILLCLSQNQPPEHFHQMLRILSTSILRDTFGNIDPGKQTQDAVYIIDRLTYPLFQVPFKPTVDVRLEPEVLLPLRLGCLYLLTSMTRSLFASAALASHQTTLGRLVCLMSDTLDTLYDWRTGYESSGRILTQATRLLYHLVIKHPNINMQQKLTQIHGGPQKYLLVLARLNFSEDDLVLEKGIGTDVQALALEMLESAVTPEEGDKIFEAFLPA</sequence>
<evidence type="ECO:0000256" key="1">
    <source>
        <dbReference type="SAM" id="Coils"/>
    </source>
</evidence>
<gene>
    <name evidence="6" type="ORF">BJ878DRAFT_511119</name>
</gene>
<dbReference type="InterPro" id="IPR048379">
    <property type="entry name" value="Rad26-like_C"/>
</dbReference>
<feature type="compositionally biased region" description="Polar residues" evidence="2">
    <location>
        <begin position="103"/>
        <end position="130"/>
    </location>
</feature>
<evidence type="ECO:0000259" key="4">
    <source>
        <dbReference type="Pfam" id="PF21046"/>
    </source>
</evidence>
<evidence type="ECO:0000256" key="2">
    <source>
        <dbReference type="SAM" id="MobiDB-lite"/>
    </source>
</evidence>
<dbReference type="Pfam" id="PF21048">
    <property type="entry name" value="Rad26-like_N"/>
    <property type="match status" value="1"/>
</dbReference>
<feature type="region of interest" description="Disordered" evidence="2">
    <location>
        <begin position="1"/>
        <end position="20"/>
    </location>
</feature>
<feature type="region of interest" description="Disordered" evidence="2">
    <location>
        <begin position="55"/>
        <end position="75"/>
    </location>
</feature>
<feature type="coiled-coil region" evidence="1">
    <location>
        <begin position="201"/>
        <end position="248"/>
    </location>
</feature>
<keyword evidence="7" id="KW-1185">Reference proteome</keyword>
<proteinExistence type="predicted"/>
<dbReference type="Pfam" id="PF12331">
    <property type="entry name" value="Rad26-like_helical_rpts"/>
    <property type="match status" value="1"/>
</dbReference>
<dbReference type="EMBL" id="MU253983">
    <property type="protein sequence ID" value="KAG9243376.1"/>
    <property type="molecule type" value="Genomic_DNA"/>
</dbReference>
<evidence type="ECO:0000313" key="7">
    <source>
        <dbReference type="Proteomes" id="UP000887226"/>
    </source>
</evidence>
<feature type="domain" description="Rad26-like helical repeats" evidence="3">
    <location>
        <begin position="471"/>
        <end position="674"/>
    </location>
</feature>
<accession>A0A9P8CFI5</accession>
<dbReference type="OrthoDB" id="5245063at2759"/>
<feature type="region of interest" description="Disordered" evidence="2">
    <location>
        <begin position="261"/>
        <end position="333"/>
    </location>
</feature>
<organism evidence="6 7">
    <name type="scientific">Calycina marina</name>
    <dbReference type="NCBI Taxonomy" id="1763456"/>
    <lineage>
        <taxon>Eukaryota</taxon>
        <taxon>Fungi</taxon>
        <taxon>Dikarya</taxon>
        <taxon>Ascomycota</taxon>
        <taxon>Pezizomycotina</taxon>
        <taxon>Leotiomycetes</taxon>
        <taxon>Helotiales</taxon>
        <taxon>Pezizellaceae</taxon>
        <taxon>Calycina</taxon>
    </lineage>
</organism>
<feature type="region of interest" description="Disordered" evidence="2">
    <location>
        <begin position="103"/>
        <end position="135"/>
    </location>
</feature>
<reference evidence="6" key="1">
    <citation type="journal article" date="2021" name="IMA Fungus">
        <title>Genomic characterization of three marine fungi, including Emericellopsis atlantica sp. nov. with signatures of a generalist lifestyle and marine biomass degradation.</title>
        <authorList>
            <person name="Hagestad O.C."/>
            <person name="Hou L."/>
            <person name="Andersen J.H."/>
            <person name="Hansen E.H."/>
            <person name="Altermark B."/>
            <person name="Li C."/>
            <person name="Kuhnert E."/>
            <person name="Cox R.J."/>
            <person name="Crous P.W."/>
            <person name="Spatafora J.W."/>
            <person name="Lail K."/>
            <person name="Amirebrahimi M."/>
            <person name="Lipzen A."/>
            <person name="Pangilinan J."/>
            <person name="Andreopoulos W."/>
            <person name="Hayes R.D."/>
            <person name="Ng V."/>
            <person name="Grigoriev I.V."/>
            <person name="Jackson S.A."/>
            <person name="Sutton T.D.S."/>
            <person name="Dobson A.D.W."/>
            <person name="Rama T."/>
        </authorList>
    </citation>
    <scope>NUCLEOTIDE SEQUENCE</scope>
    <source>
        <strain evidence="6">TRa3180A</strain>
    </source>
</reference>